<dbReference type="InterPro" id="IPR020556">
    <property type="entry name" value="Amidase_CS"/>
</dbReference>
<reference evidence="11" key="3">
    <citation type="submission" date="2025-08" db="UniProtKB">
        <authorList>
            <consortium name="RefSeq"/>
        </authorList>
    </citation>
    <scope>IDENTIFICATION</scope>
    <source>
        <strain evidence="11">CBS 342.82</strain>
    </source>
</reference>
<feature type="active site" description="Acyl-ester intermediate" evidence="7">
    <location>
        <position position="176"/>
    </location>
</feature>
<reference evidence="11" key="2">
    <citation type="submission" date="2020-04" db="EMBL/GenBank/DDBJ databases">
        <authorList>
            <consortium name="NCBI Genome Project"/>
        </authorList>
    </citation>
    <scope>NUCLEOTIDE SEQUENCE</scope>
    <source>
        <strain evidence="11">CBS 342.82</strain>
    </source>
</reference>
<dbReference type="SUPFAM" id="SSF75304">
    <property type="entry name" value="Amidase signature (AS) enzymes"/>
    <property type="match status" value="1"/>
</dbReference>
<dbReference type="GO" id="GO:0005739">
    <property type="term" value="C:mitochondrion"/>
    <property type="evidence" value="ECO:0007669"/>
    <property type="project" value="UniProtKB-SubCell"/>
</dbReference>
<comment type="function">
    <text evidence="7">Allows the formation of correctly charged Gln-tRNA(Gln) through the transamidation of misacylated Glu-tRNA(Gln) in the mitochondria. The reaction takes place in the presence of glutamine and ATP through an activated gamma-phospho-Glu-tRNA(Gln).</text>
</comment>
<feature type="compositionally biased region" description="Low complexity" evidence="8">
    <location>
        <begin position="421"/>
        <end position="435"/>
    </location>
</feature>
<feature type="region of interest" description="Disordered" evidence="8">
    <location>
        <begin position="125"/>
        <end position="153"/>
    </location>
</feature>
<evidence type="ECO:0000256" key="4">
    <source>
        <dbReference type="ARBA" id="ARBA00022840"/>
    </source>
</evidence>
<gene>
    <name evidence="11" type="ORF">K489DRAFT_323028</name>
</gene>
<evidence type="ECO:0000313" key="11">
    <source>
        <dbReference type="RefSeq" id="XP_033457974.1"/>
    </source>
</evidence>
<evidence type="ECO:0000256" key="7">
    <source>
        <dbReference type="HAMAP-Rule" id="MF_03150"/>
    </source>
</evidence>
<dbReference type="Pfam" id="PF01425">
    <property type="entry name" value="Amidase"/>
    <property type="match status" value="1"/>
</dbReference>
<accession>A0A6J3LZ54</accession>
<dbReference type="OrthoDB" id="421993at2759"/>
<organism evidence="11">
    <name type="scientific">Dissoconium aciculare CBS 342.82</name>
    <dbReference type="NCBI Taxonomy" id="1314786"/>
    <lineage>
        <taxon>Eukaryota</taxon>
        <taxon>Fungi</taxon>
        <taxon>Dikarya</taxon>
        <taxon>Ascomycota</taxon>
        <taxon>Pezizomycotina</taxon>
        <taxon>Dothideomycetes</taxon>
        <taxon>Dothideomycetidae</taxon>
        <taxon>Mycosphaerellales</taxon>
        <taxon>Dissoconiaceae</taxon>
        <taxon>Dissoconium</taxon>
    </lineage>
</organism>
<keyword evidence="4 7" id="KW-0067">ATP-binding</keyword>
<feature type="domain" description="Amidase" evidence="9">
    <location>
        <begin position="57"/>
        <end position="528"/>
    </location>
</feature>
<dbReference type="GO" id="GO:0032543">
    <property type="term" value="P:mitochondrial translation"/>
    <property type="evidence" value="ECO:0007669"/>
    <property type="project" value="UniProtKB-UniRule"/>
</dbReference>
<comment type="similarity">
    <text evidence="1 7">Belongs to the amidase family. GatA subfamily.</text>
</comment>
<feature type="region of interest" description="Disordered" evidence="8">
    <location>
        <begin position="235"/>
        <end position="265"/>
    </location>
</feature>
<dbReference type="InterPro" id="IPR004412">
    <property type="entry name" value="GatA"/>
</dbReference>
<dbReference type="Gene3D" id="3.90.1300.10">
    <property type="entry name" value="Amidase signature (AS) domain"/>
    <property type="match status" value="1"/>
</dbReference>
<dbReference type="PANTHER" id="PTHR11895:SF7">
    <property type="entry name" value="GLUTAMYL-TRNA(GLN) AMIDOTRANSFERASE SUBUNIT A, MITOCHONDRIAL"/>
    <property type="match status" value="1"/>
</dbReference>
<reference evidence="11" key="1">
    <citation type="submission" date="2020-01" db="EMBL/GenBank/DDBJ databases">
        <authorList>
            <consortium name="DOE Joint Genome Institute"/>
            <person name="Haridas S."/>
            <person name="Albert R."/>
            <person name="Binder M."/>
            <person name="Bloem J."/>
            <person name="Labutti K."/>
            <person name="Salamov A."/>
            <person name="Andreopoulos B."/>
            <person name="Baker S.E."/>
            <person name="Barry K."/>
            <person name="Bills G."/>
            <person name="Bluhm B.H."/>
            <person name="Cannon C."/>
            <person name="Castanera R."/>
            <person name="Culley D.E."/>
            <person name="Daum C."/>
            <person name="Ezra D."/>
            <person name="Gonzalez J.B."/>
            <person name="Henrissat B."/>
            <person name="Kuo A."/>
            <person name="Liang C."/>
            <person name="Lipzen A."/>
            <person name="Lutzoni F."/>
            <person name="Magnuson J."/>
            <person name="Mondo S."/>
            <person name="Nolan M."/>
            <person name="Ohm R."/>
            <person name="Pangilinan J."/>
            <person name="Park H.-J."/>
            <person name="Ramirez L."/>
            <person name="Alfaro M."/>
            <person name="Sun H."/>
            <person name="Tritt A."/>
            <person name="Yoshinaga Y."/>
            <person name="Zwiers L.-H."/>
            <person name="Turgeon B.G."/>
            <person name="Goodwin S.B."/>
            <person name="Spatafora J.W."/>
            <person name="Crous P.W."/>
            <person name="Grigoriev I.V."/>
        </authorList>
    </citation>
    <scope>NUCLEOTIDE SEQUENCE</scope>
    <source>
        <strain evidence="11">CBS 342.82</strain>
    </source>
</reference>
<feature type="active site" description="Charge relay system" evidence="7">
    <location>
        <position position="152"/>
    </location>
</feature>
<evidence type="ECO:0000259" key="9">
    <source>
        <dbReference type="Pfam" id="PF01425"/>
    </source>
</evidence>
<feature type="region of interest" description="Disordered" evidence="8">
    <location>
        <begin position="413"/>
        <end position="438"/>
    </location>
</feature>
<keyword evidence="2 7" id="KW-0436">Ligase</keyword>
<evidence type="ECO:0000256" key="1">
    <source>
        <dbReference type="ARBA" id="ARBA00008069"/>
    </source>
</evidence>
<dbReference type="Proteomes" id="UP000504637">
    <property type="component" value="Unplaced"/>
</dbReference>
<dbReference type="PANTHER" id="PTHR11895">
    <property type="entry name" value="TRANSAMIDASE"/>
    <property type="match status" value="1"/>
</dbReference>
<keyword evidence="3 7" id="KW-0547">Nucleotide-binding</keyword>
<evidence type="ECO:0000256" key="3">
    <source>
        <dbReference type="ARBA" id="ARBA00022741"/>
    </source>
</evidence>
<evidence type="ECO:0000256" key="2">
    <source>
        <dbReference type="ARBA" id="ARBA00022598"/>
    </source>
</evidence>
<evidence type="ECO:0000256" key="5">
    <source>
        <dbReference type="ARBA" id="ARBA00022917"/>
    </source>
</evidence>
<name>A0A6J3LZ54_9PEZI</name>
<evidence type="ECO:0000256" key="8">
    <source>
        <dbReference type="SAM" id="MobiDB-lite"/>
    </source>
</evidence>
<dbReference type="PROSITE" id="PS00571">
    <property type="entry name" value="AMIDASES"/>
    <property type="match status" value="1"/>
</dbReference>
<comment type="subunit">
    <text evidence="7">Subunit of the heterotrimeric GatCAB amidotransferase (AdT) complex, composed of A, B and C subunits.</text>
</comment>
<feature type="active site" description="Charge relay system" evidence="7">
    <location>
        <position position="74"/>
    </location>
</feature>
<dbReference type="GeneID" id="54359470"/>
<dbReference type="InterPro" id="IPR000120">
    <property type="entry name" value="Amidase"/>
</dbReference>
<keyword evidence="5 7" id="KW-0648">Protein biosynthesis</keyword>
<evidence type="ECO:0000256" key="6">
    <source>
        <dbReference type="ARBA" id="ARBA00047407"/>
    </source>
</evidence>
<evidence type="ECO:0000313" key="10">
    <source>
        <dbReference type="Proteomes" id="UP000504637"/>
    </source>
</evidence>
<feature type="region of interest" description="Disordered" evidence="8">
    <location>
        <begin position="26"/>
        <end position="61"/>
    </location>
</feature>
<dbReference type="AlphaFoldDB" id="A0A6J3LZ54"/>
<dbReference type="GO" id="GO:0070681">
    <property type="term" value="P:glutaminyl-tRNAGln biosynthesis via transamidation"/>
    <property type="evidence" value="ECO:0007669"/>
    <property type="project" value="UniProtKB-UniRule"/>
</dbReference>
<dbReference type="RefSeq" id="XP_033457974.1">
    <property type="nucleotide sequence ID" value="XM_033601670.1"/>
</dbReference>
<dbReference type="HAMAP" id="MF_00120">
    <property type="entry name" value="GatA"/>
    <property type="match status" value="1"/>
</dbReference>
<dbReference type="GO" id="GO:0050567">
    <property type="term" value="F:glutaminyl-tRNA synthase (glutamine-hydrolyzing) activity"/>
    <property type="evidence" value="ECO:0007669"/>
    <property type="project" value="UniProtKB-UniRule"/>
</dbReference>
<dbReference type="EC" id="6.3.5.7" evidence="7"/>
<protein>
    <recommendedName>
        <fullName evidence="7">Glutamyl-tRNA(Gln) amidotransferase subunit A, mitochondrial</fullName>
        <shortName evidence="7">Glu-AdT subunit A</shortName>
        <ecNumber evidence="7">6.3.5.7</ecNumber>
    </recommendedName>
</protein>
<comment type="subcellular location">
    <subcellularLocation>
        <location evidence="7">Mitochondrion</location>
    </subcellularLocation>
</comment>
<keyword evidence="7" id="KW-0496">Mitochondrion</keyword>
<sequence length="543" mass="58417">MRHLTRLRRDQLHRIVSTRTRLLHTQQDVNTYTTSRVPLSSDQTPAGSGNSRDPQTDNVNKTTRTLSGLTIGIKDNIVTKSQPTTAASRALSGYTSPFDATVVKLLQNHGAQLLPGLNMDEFGMGSHSQHSHRGPVLSPFKRDDVSLSPGGSSGGSAVAVARGDCWAALGTDTGGSVRLPAAYTGIVGFKPSYGRISRWGVIPYANSLDTVGILARSTEDVGKVFRCLDGYDEKDPTSLSPSVRRRIDSTTRSRPHQHKQQQSRPLLRIGIPLEYNLAEISPAVRATYLHTLTLLQQAGHTLHPVSLPTTRLALSAYYVLAPAEASSNLAKYDGIRYGHRSSNNSDKNDASPSPSPSSPLYARTRAEAFGREVQRRILLGTYTLSADAQENFFRQAQRVRRLVQRDFDGVFAAGNPLSHESGGTSTSSSASGGVSRADDAGGVDGVRVHVLLAPTAPTLPPTVVELLGRSPVEEFTNDVLTVPASLAGLPAVSVPVPLVREKKAEGERDVRTVGLQILGQFGQDEMVLQAAEMLEGLVASRQR</sequence>
<proteinExistence type="inferred from homology"/>
<dbReference type="InterPro" id="IPR036928">
    <property type="entry name" value="AS_sf"/>
</dbReference>
<dbReference type="GO" id="GO:0030956">
    <property type="term" value="C:glutamyl-tRNA(Gln) amidotransferase complex"/>
    <property type="evidence" value="ECO:0007669"/>
    <property type="project" value="UniProtKB-UniRule"/>
</dbReference>
<keyword evidence="10" id="KW-1185">Reference proteome</keyword>
<comment type="catalytic activity">
    <reaction evidence="6 7">
        <text>L-glutamyl-tRNA(Gln) + L-glutamine + ATP + H2O = L-glutaminyl-tRNA(Gln) + L-glutamate + ADP + phosphate + H(+)</text>
        <dbReference type="Rhea" id="RHEA:17521"/>
        <dbReference type="Rhea" id="RHEA-COMP:9681"/>
        <dbReference type="Rhea" id="RHEA-COMP:9684"/>
        <dbReference type="ChEBI" id="CHEBI:15377"/>
        <dbReference type="ChEBI" id="CHEBI:15378"/>
        <dbReference type="ChEBI" id="CHEBI:29985"/>
        <dbReference type="ChEBI" id="CHEBI:30616"/>
        <dbReference type="ChEBI" id="CHEBI:43474"/>
        <dbReference type="ChEBI" id="CHEBI:58359"/>
        <dbReference type="ChEBI" id="CHEBI:78520"/>
        <dbReference type="ChEBI" id="CHEBI:78521"/>
        <dbReference type="ChEBI" id="CHEBI:456216"/>
        <dbReference type="EC" id="6.3.5.7"/>
    </reaction>
</comment>
<dbReference type="GO" id="GO:0005524">
    <property type="term" value="F:ATP binding"/>
    <property type="evidence" value="ECO:0007669"/>
    <property type="project" value="UniProtKB-KW"/>
</dbReference>
<feature type="region of interest" description="Disordered" evidence="8">
    <location>
        <begin position="340"/>
        <end position="361"/>
    </location>
</feature>
<dbReference type="InterPro" id="IPR023631">
    <property type="entry name" value="Amidase_dom"/>
</dbReference>